<dbReference type="InterPro" id="IPR004020">
    <property type="entry name" value="DAPIN"/>
</dbReference>
<dbReference type="AlphaFoldDB" id="A0A6P8GRV9"/>
<dbReference type="InterPro" id="IPR001875">
    <property type="entry name" value="DED_dom"/>
</dbReference>
<evidence type="ECO:0000256" key="2">
    <source>
        <dbReference type="ARBA" id="ARBA00022741"/>
    </source>
</evidence>
<keyword evidence="3" id="KW-0342">GTP-binding</keyword>
<dbReference type="PANTHER" id="PTHR10903:SF184">
    <property type="entry name" value="GTP-BINDING PROTEIN A"/>
    <property type="match status" value="1"/>
</dbReference>
<dbReference type="GO" id="GO:0042981">
    <property type="term" value="P:regulation of apoptotic process"/>
    <property type="evidence" value="ECO:0007669"/>
    <property type="project" value="InterPro"/>
</dbReference>
<sequence length="465" mass="54021">MGNFAAAAKRAFYKEKVDNATDVCKPLFEQLNFVTIGCHCAGKSEVCNAILGKKTFRFWYLWKKTHVKDTHEASGRRITVTRAPGWNENNLSQRKVQTEILSCVNKSFKAGLHAVVFVVNANRPFSDQTTRTLEGFLPEKVWDHTIVVLHNAEADGDELDAILQTDRSLQNLIQKCGNRCCVLNRKSICGVIDSLEEMIAEKKSIYFGKNVEMEEKAKKSVIKKLRCNIECLKKQRNENLEQLEEVPWKNKKNELQKIIALIDVEIRNLQEICHKQEEELESLRQEKCSDVSLQGCQQLPNKDQQIAQQEEEIAQPRAIPSHVGPVPIRCKNKRWPRQKWRRQQWRWKRKCGKSKRTKTLGKEKLHPGETPCLESEWSKKLLEILNNLTKREFKEFMFHLRQQITIPEAESLDRVDLADIMLKVWGTSQCISKTEDLLKDIQRNDLVEKLNTFRKGESFYALKSF</sequence>
<dbReference type="InterPro" id="IPR027417">
    <property type="entry name" value="P-loop_NTPase"/>
</dbReference>
<dbReference type="Gene3D" id="3.40.50.300">
    <property type="entry name" value="P-loop containing nucleotide triphosphate hydrolases"/>
    <property type="match status" value="1"/>
</dbReference>
<dbReference type="InterPro" id="IPR011029">
    <property type="entry name" value="DEATH-like_dom_sf"/>
</dbReference>
<dbReference type="OrthoDB" id="8953434at2759"/>
<dbReference type="RefSeq" id="XP_031441393.1">
    <property type="nucleotide sequence ID" value="XM_031585533.2"/>
</dbReference>
<dbReference type="PROSITE" id="PS50824">
    <property type="entry name" value="DAPIN"/>
    <property type="match status" value="1"/>
</dbReference>
<evidence type="ECO:0000313" key="6">
    <source>
        <dbReference type="Proteomes" id="UP000515152"/>
    </source>
</evidence>
<keyword evidence="6" id="KW-1185">Reference proteome</keyword>
<protein>
    <submittedName>
        <fullName evidence="7">GTPase IMAP family member 7-like</fullName>
    </submittedName>
</protein>
<dbReference type="InterPro" id="IPR045058">
    <property type="entry name" value="GIMA/IAN/Toc"/>
</dbReference>
<dbReference type="PANTHER" id="PTHR10903">
    <property type="entry name" value="GTPASE, IMAP FAMILY MEMBER-RELATED"/>
    <property type="match status" value="1"/>
</dbReference>
<feature type="domain" description="Pyrin" evidence="5">
    <location>
        <begin position="373"/>
        <end position="456"/>
    </location>
</feature>
<evidence type="ECO:0000313" key="7">
    <source>
        <dbReference type="RefSeq" id="XP_031441393.1"/>
    </source>
</evidence>
<dbReference type="SUPFAM" id="SSF47986">
    <property type="entry name" value="DEATH domain"/>
    <property type="match status" value="1"/>
</dbReference>
<dbReference type="GO" id="GO:0005525">
    <property type="term" value="F:GTP binding"/>
    <property type="evidence" value="ECO:0007669"/>
    <property type="project" value="UniProtKB-KW"/>
</dbReference>
<evidence type="ECO:0000259" key="5">
    <source>
        <dbReference type="PROSITE" id="PS50824"/>
    </source>
</evidence>
<dbReference type="GeneID" id="116224744"/>
<gene>
    <name evidence="7" type="primary">LOC116224744</name>
</gene>
<keyword evidence="2" id="KW-0547">Nucleotide-binding</keyword>
<feature type="domain" description="DED" evidence="4">
    <location>
        <begin position="376"/>
        <end position="452"/>
    </location>
</feature>
<dbReference type="Proteomes" id="UP000515152">
    <property type="component" value="Chromosome 18"/>
</dbReference>
<comment type="similarity">
    <text evidence="1">Belongs to the TRAFAC class TrmE-Era-EngA-EngB-Septin-like GTPase superfamily. AIG1/Toc34/Toc159-like paraseptin GTPase family. IAN subfamily.</text>
</comment>
<organism evidence="6 7">
    <name type="scientific">Clupea harengus</name>
    <name type="common">Atlantic herring</name>
    <dbReference type="NCBI Taxonomy" id="7950"/>
    <lineage>
        <taxon>Eukaryota</taxon>
        <taxon>Metazoa</taxon>
        <taxon>Chordata</taxon>
        <taxon>Craniata</taxon>
        <taxon>Vertebrata</taxon>
        <taxon>Euteleostomi</taxon>
        <taxon>Actinopterygii</taxon>
        <taxon>Neopterygii</taxon>
        <taxon>Teleostei</taxon>
        <taxon>Clupei</taxon>
        <taxon>Clupeiformes</taxon>
        <taxon>Clupeoidei</taxon>
        <taxon>Clupeidae</taxon>
        <taxon>Clupea</taxon>
    </lineage>
</organism>
<name>A0A6P8GRV9_CLUHA</name>
<dbReference type="SMART" id="SM01289">
    <property type="entry name" value="PYRIN"/>
    <property type="match status" value="1"/>
</dbReference>
<accession>A0A6P8GRV9</accession>
<dbReference type="Gene3D" id="1.10.533.10">
    <property type="entry name" value="Death Domain, Fas"/>
    <property type="match status" value="1"/>
</dbReference>
<dbReference type="InterPro" id="IPR006703">
    <property type="entry name" value="G_AIG1"/>
</dbReference>
<evidence type="ECO:0000259" key="4">
    <source>
        <dbReference type="PROSITE" id="PS50168"/>
    </source>
</evidence>
<proteinExistence type="inferred from homology"/>
<evidence type="ECO:0000256" key="1">
    <source>
        <dbReference type="ARBA" id="ARBA00008535"/>
    </source>
</evidence>
<dbReference type="Pfam" id="PF04548">
    <property type="entry name" value="AIG1"/>
    <property type="match status" value="1"/>
</dbReference>
<reference evidence="7" key="1">
    <citation type="submission" date="2025-08" db="UniProtKB">
        <authorList>
            <consortium name="RefSeq"/>
        </authorList>
    </citation>
    <scope>IDENTIFICATION</scope>
</reference>
<dbReference type="SUPFAM" id="SSF52540">
    <property type="entry name" value="P-loop containing nucleoside triphosphate hydrolases"/>
    <property type="match status" value="1"/>
</dbReference>
<dbReference type="Pfam" id="PF02758">
    <property type="entry name" value="PYRIN"/>
    <property type="match status" value="1"/>
</dbReference>
<dbReference type="KEGG" id="char:116224744"/>
<dbReference type="PROSITE" id="PS50168">
    <property type="entry name" value="DED"/>
    <property type="match status" value="1"/>
</dbReference>
<evidence type="ECO:0000256" key="3">
    <source>
        <dbReference type="ARBA" id="ARBA00023134"/>
    </source>
</evidence>